<feature type="region of interest" description="Disordered" evidence="1">
    <location>
        <begin position="1"/>
        <end position="43"/>
    </location>
</feature>
<dbReference type="EMBL" id="FMIB01000002">
    <property type="protein sequence ID" value="SCL62842.1"/>
    <property type="molecule type" value="Genomic_DNA"/>
</dbReference>
<evidence type="ECO:0000256" key="1">
    <source>
        <dbReference type="SAM" id="MobiDB-lite"/>
    </source>
</evidence>
<evidence type="ECO:0000313" key="2">
    <source>
        <dbReference type="EMBL" id="SCL62842.1"/>
    </source>
</evidence>
<protein>
    <recommendedName>
        <fullName evidence="4">Flavin reductase</fullName>
    </recommendedName>
</protein>
<name>A0A1C6V901_9ACTN</name>
<reference evidence="3" key="1">
    <citation type="submission" date="2016-06" db="EMBL/GenBank/DDBJ databases">
        <authorList>
            <person name="Varghese N."/>
            <person name="Submissions Spin"/>
        </authorList>
    </citation>
    <scope>NUCLEOTIDE SEQUENCE [LARGE SCALE GENOMIC DNA]</scope>
    <source>
        <strain evidence="3">DSM 44151</strain>
    </source>
</reference>
<keyword evidence="3" id="KW-1185">Reference proteome</keyword>
<dbReference type="AlphaFoldDB" id="A0A1C6V901"/>
<gene>
    <name evidence="2" type="ORF">GA0070603_3479</name>
</gene>
<dbReference type="STRING" id="47854.GA0070603_3479"/>
<proteinExistence type="predicted"/>
<evidence type="ECO:0000313" key="3">
    <source>
        <dbReference type="Proteomes" id="UP000198605"/>
    </source>
</evidence>
<organism evidence="2 3">
    <name type="scientific">Micromonospora chersina</name>
    <dbReference type="NCBI Taxonomy" id="47854"/>
    <lineage>
        <taxon>Bacteria</taxon>
        <taxon>Bacillati</taxon>
        <taxon>Actinomycetota</taxon>
        <taxon>Actinomycetes</taxon>
        <taxon>Micromonosporales</taxon>
        <taxon>Micromonosporaceae</taxon>
        <taxon>Micromonospora</taxon>
    </lineage>
</organism>
<dbReference type="Proteomes" id="UP000198605">
    <property type="component" value="Unassembled WGS sequence"/>
</dbReference>
<sequence>MHPSRRPDTGRAPEGPSGTGIPNETTTGDGPAVERPRAYPSHAPPHTPLRPVWCCRACGQPWPCAQARLLLKAEYADDQIGLSLYLCGLLHEAARDLYRLNPDDGPAPADLFRRFVAWGPYRRPAVDPP</sequence>
<feature type="compositionally biased region" description="Basic and acidic residues" evidence="1">
    <location>
        <begin position="1"/>
        <end position="11"/>
    </location>
</feature>
<accession>A0A1C6V901</accession>
<evidence type="ECO:0008006" key="4">
    <source>
        <dbReference type="Google" id="ProtNLM"/>
    </source>
</evidence>